<reference evidence="4 6" key="2">
    <citation type="submission" date="2018-06" db="EMBL/GenBank/DDBJ databases">
        <authorList>
            <consortium name="Pathogen Informatics"/>
            <person name="Doyle S."/>
        </authorList>
    </citation>
    <scope>NUCLEOTIDE SEQUENCE [LARGE SCALE GENOMIC DNA]</scope>
    <source>
        <strain evidence="4 6">NCTC10851</strain>
    </source>
</reference>
<dbReference type="InParanoid" id="A0A263HCC6"/>
<dbReference type="InterPro" id="IPR036255">
    <property type="entry name" value="YgfB-like_sf"/>
</dbReference>
<dbReference type="FunCoup" id="A0A263HCC6">
    <property type="interactions" value="53"/>
</dbReference>
<evidence type="ECO:0000313" key="6">
    <source>
        <dbReference type="Proteomes" id="UP000254507"/>
    </source>
</evidence>
<dbReference type="NCBIfam" id="NF002477">
    <property type="entry name" value="PRK01736.1"/>
    <property type="match status" value="1"/>
</dbReference>
<dbReference type="Proteomes" id="UP000215738">
    <property type="component" value="Unassembled WGS sequence"/>
</dbReference>
<keyword evidence="5" id="KW-1185">Reference proteome</keyword>
<dbReference type="EMBL" id="NLFK01000004">
    <property type="protein sequence ID" value="OZN25104.1"/>
    <property type="molecule type" value="Genomic_DNA"/>
</dbReference>
<protein>
    <recommendedName>
        <fullName evidence="2">UPF0149 protein CFY87_05175</fullName>
    </recommendedName>
</protein>
<sequence>MTDALISYSDLNQRLKQAGIALTGSEIHGFLSGLICGGLQDQSWQPLLYQFSNENHAYPTALLQQIMPLYQHIHHTLSDIDGFNFELWLPEDNDVFARADAMSGWTNHFLLGLGLAQSNLDKEKGEIGEALYDLQHIAQLGYDEKDNQEELSDALEEIVEYVRTVATLFFAHFQSQSKVQKPVLH</sequence>
<evidence type="ECO:0000256" key="2">
    <source>
        <dbReference type="HAMAP-Rule" id="MF_00346"/>
    </source>
</evidence>
<reference evidence="3 5" key="1">
    <citation type="submission" date="2017-07" db="EMBL/GenBank/DDBJ databases">
        <title>Virulence factors identified in Actinobacillus seminis.</title>
        <authorList>
            <person name="Negrete-Abascal E."/>
            <person name="Vaca-Pacheco S."/>
            <person name="Montes-Garcia F."/>
            <person name="Leyto-Gil A.M."/>
            <person name="Fragoso-Garcia E."/>
            <person name="Carvente-Garcia R."/>
            <person name="Perez-Agueros S."/>
            <person name="Castelan-Sanchez H.G."/>
            <person name="Garcia-Molina A."/>
            <person name="Villamar T.E."/>
            <person name="Vazquez-Cruz C."/>
        </authorList>
    </citation>
    <scope>NUCLEOTIDE SEQUENCE [LARGE SCALE GENOMIC DNA]</scope>
    <source>
        <strain evidence="3 5">ATCC 15768</strain>
    </source>
</reference>
<dbReference type="RefSeq" id="WP_094946190.1">
    <property type="nucleotide sequence ID" value="NZ_NLFK01000004.1"/>
</dbReference>
<dbReference type="PANTHER" id="PTHR37528:SF1">
    <property type="entry name" value="UPF0149 PROTEIN YGFB"/>
    <property type="match status" value="1"/>
</dbReference>
<dbReference type="SUPFAM" id="SSF101327">
    <property type="entry name" value="YgfB-like"/>
    <property type="match status" value="1"/>
</dbReference>
<evidence type="ECO:0000256" key="1">
    <source>
        <dbReference type="ARBA" id="ARBA00038308"/>
    </source>
</evidence>
<dbReference type="NCBIfam" id="TIGR02292">
    <property type="entry name" value="ygfB_yecA"/>
    <property type="match status" value="1"/>
</dbReference>
<comment type="similarity">
    <text evidence="1 2">Belongs to the UPF0149 family.</text>
</comment>
<dbReference type="HAMAP" id="MF_00346">
    <property type="entry name" value="UPF0149"/>
    <property type="match status" value="1"/>
</dbReference>
<proteinExistence type="inferred from homology"/>
<name>A0A263HCC6_9PAST</name>
<accession>A0A263HCC6</accession>
<dbReference type="GO" id="GO:0005829">
    <property type="term" value="C:cytosol"/>
    <property type="evidence" value="ECO:0007669"/>
    <property type="project" value="TreeGrafter"/>
</dbReference>
<dbReference type="FunFam" id="1.20.120.740:FF:000001">
    <property type="entry name" value="UPF0149 protein YgfB"/>
    <property type="match status" value="1"/>
</dbReference>
<dbReference type="Proteomes" id="UP000254507">
    <property type="component" value="Unassembled WGS sequence"/>
</dbReference>
<dbReference type="OrthoDB" id="9783391at2"/>
<dbReference type="Gene3D" id="1.20.120.740">
    <property type="entry name" value="YgfB uncharacterised protein family UPF0149, PF03695"/>
    <property type="match status" value="1"/>
</dbReference>
<dbReference type="PANTHER" id="PTHR37528">
    <property type="entry name" value="UPF0149 PROTEIN YGFB"/>
    <property type="match status" value="1"/>
</dbReference>
<evidence type="ECO:0000313" key="5">
    <source>
        <dbReference type="Proteomes" id="UP000215738"/>
    </source>
</evidence>
<organism evidence="4 6">
    <name type="scientific">Actinobacillus seminis</name>
    <dbReference type="NCBI Taxonomy" id="722"/>
    <lineage>
        <taxon>Bacteria</taxon>
        <taxon>Pseudomonadati</taxon>
        <taxon>Pseudomonadota</taxon>
        <taxon>Gammaproteobacteria</taxon>
        <taxon>Pasteurellales</taxon>
        <taxon>Pasteurellaceae</taxon>
        <taxon>Actinobacillus</taxon>
    </lineage>
</organism>
<gene>
    <name evidence="3" type="ORF">CFY87_05175</name>
    <name evidence="4" type="ORF">NCTC10851_00014</name>
</gene>
<evidence type="ECO:0000313" key="3">
    <source>
        <dbReference type="EMBL" id="OZN25104.1"/>
    </source>
</evidence>
<dbReference type="AlphaFoldDB" id="A0A263HCC6"/>
<dbReference type="InterPro" id="IPR011978">
    <property type="entry name" value="YgfB-like"/>
</dbReference>
<dbReference type="EMBL" id="UFSB01000001">
    <property type="protein sequence ID" value="SUU33790.1"/>
    <property type="molecule type" value="Genomic_DNA"/>
</dbReference>
<dbReference type="Pfam" id="PF03695">
    <property type="entry name" value="UPF0149"/>
    <property type="match status" value="1"/>
</dbReference>
<evidence type="ECO:0000313" key="4">
    <source>
        <dbReference type="EMBL" id="SUU33790.1"/>
    </source>
</evidence>